<evidence type="ECO:0000256" key="1">
    <source>
        <dbReference type="SAM" id="Coils"/>
    </source>
</evidence>
<protein>
    <submittedName>
        <fullName evidence="3">Uncharacterized protein</fullName>
    </submittedName>
</protein>
<keyword evidence="4" id="KW-1185">Reference proteome</keyword>
<evidence type="ECO:0000313" key="4">
    <source>
        <dbReference type="Proteomes" id="UP000587070"/>
    </source>
</evidence>
<evidence type="ECO:0000256" key="2">
    <source>
        <dbReference type="SAM" id="MobiDB-lite"/>
    </source>
</evidence>
<comment type="caution">
    <text evidence="3">The sequence shown here is derived from an EMBL/GenBank/DDBJ whole genome shotgun (WGS) entry which is preliminary data.</text>
</comment>
<reference evidence="3 4" key="1">
    <citation type="submission" date="2020-08" db="EMBL/GenBank/DDBJ databases">
        <title>Genome sequencing of Purple Non-Sulfur Bacteria from various extreme environments.</title>
        <authorList>
            <person name="Mayer M."/>
        </authorList>
    </citation>
    <scope>NUCLEOTIDE SEQUENCE [LARGE SCALE GENOMIC DNA]</scope>
    <source>
        <strain evidence="3 4">2761</strain>
    </source>
</reference>
<accession>A0A840GDS2</accession>
<feature type="coiled-coil region" evidence="1">
    <location>
        <begin position="90"/>
        <end position="149"/>
    </location>
</feature>
<organism evidence="3 4">
    <name type="scientific">Rhodocyclus tenuis</name>
    <name type="common">Rhodospirillum tenue</name>
    <dbReference type="NCBI Taxonomy" id="1066"/>
    <lineage>
        <taxon>Bacteria</taxon>
        <taxon>Pseudomonadati</taxon>
        <taxon>Pseudomonadota</taxon>
        <taxon>Betaproteobacteria</taxon>
        <taxon>Rhodocyclales</taxon>
        <taxon>Rhodocyclaceae</taxon>
        <taxon>Rhodocyclus</taxon>
    </lineage>
</organism>
<dbReference type="Proteomes" id="UP000587070">
    <property type="component" value="Unassembled WGS sequence"/>
</dbReference>
<dbReference type="RefSeq" id="WP_153117667.1">
    <property type="nucleotide sequence ID" value="NZ_JACIGE010000014.1"/>
</dbReference>
<sequence length="199" mass="22243">MTSIAPIHRPPNQPFNGVNDASLKEQGLERKKPGLKTGQKIRAARKLKPPQIEAIVRCIKAHALDNPEMPMTYAELAEKFQTSVVTLRSKAQIKAAMDDARKTASDLRNARQLEQADSGESGIKAETTLQALKEELRQLKREVDNYRKDHQLLTLYFQMRGQSLSQVLVQANACIAGESPKRKSVEGMEASKINPISRR</sequence>
<dbReference type="EMBL" id="JACIGE010000014">
    <property type="protein sequence ID" value="MBB4248788.1"/>
    <property type="molecule type" value="Genomic_DNA"/>
</dbReference>
<evidence type="ECO:0000313" key="3">
    <source>
        <dbReference type="EMBL" id="MBB4248788.1"/>
    </source>
</evidence>
<feature type="region of interest" description="Disordered" evidence="2">
    <location>
        <begin position="179"/>
        <end position="199"/>
    </location>
</feature>
<keyword evidence="1" id="KW-0175">Coiled coil</keyword>
<gene>
    <name evidence="3" type="ORF">GGD90_003188</name>
</gene>
<proteinExistence type="predicted"/>
<dbReference type="AlphaFoldDB" id="A0A840GDS2"/>
<name>A0A840GDS2_RHOTE</name>